<sequence length="171" mass="19057">MFKFNLMNEAFGKRTTASPKLLIKDSPQQPSSSSIVDKPPDLRKIKTTTPAPAPDNNVNNGGGGGGRNSDVDPSWSGSPSFREYIKSSPLATPTGDEQGEKEIVVRKQGGQVLTCNKEVCRWEHSRGDTEQADKKETRIGRFRKVFQVHKATFWHCRPWHNDHPKATKKAT</sequence>
<proteinExistence type="predicted"/>
<protein>
    <submittedName>
        <fullName evidence="1">Uncharacterized protein</fullName>
    </submittedName>
</protein>
<dbReference type="Proteomes" id="UP001055879">
    <property type="component" value="Linkage Group LG03"/>
</dbReference>
<evidence type="ECO:0000313" key="2">
    <source>
        <dbReference type="Proteomes" id="UP001055879"/>
    </source>
</evidence>
<organism evidence="1 2">
    <name type="scientific">Arctium lappa</name>
    <name type="common">Greater burdock</name>
    <name type="synonym">Lappa major</name>
    <dbReference type="NCBI Taxonomy" id="4217"/>
    <lineage>
        <taxon>Eukaryota</taxon>
        <taxon>Viridiplantae</taxon>
        <taxon>Streptophyta</taxon>
        <taxon>Embryophyta</taxon>
        <taxon>Tracheophyta</taxon>
        <taxon>Spermatophyta</taxon>
        <taxon>Magnoliopsida</taxon>
        <taxon>eudicotyledons</taxon>
        <taxon>Gunneridae</taxon>
        <taxon>Pentapetalae</taxon>
        <taxon>asterids</taxon>
        <taxon>campanulids</taxon>
        <taxon>Asterales</taxon>
        <taxon>Asteraceae</taxon>
        <taxon>Carduoideae</taxon>
        <taxon>Cardueae</taxon>
        <taxon>Arctiinae</taxon>
        <taxon>Arctium</taxon>
    </lineage>
</organism>
<accession>A0ACB9DP01</accession>
<reference evidence="1 2" key="2">
    <citation type="journal article" date="2022" name="Mol. Ecol. Resour.">
        <title>The genomes of chicory, endive, great burdock and yacon provide insights into Asteraceae paleo-polyploidization history and plant inulin production.</title>
        <authorList>
            <person name="Fan W."/>
            <person name="Wang S."/>
            <person name="Wang H."/>
            <person name="Wang A."/>
            <person name="Jiang F."/>
            <person name="Liu H."/>
            <person name="Zhao H."/>
            <person name="Xu D."/>
            <person name="Zhang Y."/>
        </authorList>
    </citation>
    <scope>NUCLEOTIDE SEQUENCE [LARGE SCALE GENOMIC DNA]</scope>
    <source>
        <strain evidence="2">cv. Niubang</strain>
    </source>
</reference>
<evidence type="ECO:0000313" key="1">
    <source>
        <dbReference type="EMBL" id="KAI3748161.1"/>
    </source>
</evidence>
<keyword evidence="2" id="KW-1185">Reference proteome</keyword>
<reference evidence="2" key="1">
    <citation type="journal article" date="2022" name="Mol. Ecol. Resour.">
        <title>The genomes of chicory, endive, great burdock and yacon provide insights into Asteraceae palaeo-polyploidization history and plant inulin production.</title>
        <authorList>
            <person name="Fan W."/>
            <person name="Wang S."/>
            <person name="Wang H."/>
            <person name="Wang A."/>
            <person name="Jiang F."/>
            <person name="Liu H."/>
            <person name="Zhao H."/>
            <person name="Xu D."/>
            <person name="Zhang Y."/>
        </authorList>
    </citation>
    <scope>NUCLEOTIDE SEQUENCE [LARGE SCALE GENOMIC DNA]</scope>
    <source>
        <strain evidence="2">cv. Niubang</strain>
    </source>
</reference>
<dbReference type="EMBL" id="CM042049">
    <property type="protein sequence ID" value="KAI3748161.1"/>
    <property type="molecule type" value="Genomic_DNA"/>
</dbReference>
<gene>
    <name evidence="1" type="ORF">L6452_11067</name>
</gene>
<comment type="caution">
    <text evidence="1">The sequence shown here is derived from an EMBL/GenBank/DDBJ whole genome shotgun (WGS) entry which is preliminary data.</text>
</comment>
<name>A0ACB9DP01_ARCLA</name>